<evidence type="ECO:0000256" key="2">
    <source>
        <dbReference type="ARBA" id="ARBA00022448"/>
    </source>
</evidence>
<dbReference type="AlphaFoldDB" id="A0A1I5HD80"/>
<comment type="similarity">
    <text evidence="1">Belongs to the bacterial solute-binding protein 3 family.</text>
</comment>
<dbReference type="OrthoDB" id="115856at2"/>
<dbReference type="STRING" id="1527.SAMN04489757_12832"/>
<dbReference type="CDD" id="cd13694">
    <property type="entry name" value="PBP2_Cysteine"/>
    <property type="match status" value="1"/>
</dbReference>
<organism evidence="5 6">
    <name type="scientific">Anaerocolumna aminovalerica</name>
    <dbReference type="NCBI Taxonomy" id="1527"/>
    <lineage>
        <taxon>Bacteria</taxon>
        <taxon>Bacillati</taxon>
        <taxon>Bacillota</taxon>
        <taxon>Clostridia</taxon>
        <taxon>Lachnospirales</taxon>
        <taxon>Lachnospiraceae</taxon>
        <taxon>Anaerocolumna</taxon>
    </lineage>
</organism>
<dbReference type="GO" id="GO:0006865">
    <property type="term" value="P:amino acid transport"/>
    <property type="evidence" value="ECO:0007669"/>
    <property type="project" value="TreeGrafter"/>
</dbReference>
<keyword evidence="6" id="KW-1185">Reference proteome</keyword>
<sequence>MKKTKKGYLIILAIMTLVIGLTGCGKKDGAVSGEGTKGKVERIKEAGVVKIGVFGDKPPFGYVAEDGSNVGYDVYLGRQIAKDLLGDESKVEFVLLEAANRIEYLKSKKVDIVLANFTVTEERKEQVNFAEPYMKVALGVVAPKDSSIASVEDLKGKTLIVNRGTTAELYFTENYPDIKLLAYDENTETFQALVDGRGDALAHDNTLLFAWSYENQGYKIVDGNIGSQDTIAPAVNKDDTDLLNWLNDEIKTLTAKGFFKEAYDAELKNHFSPDTNPGDVIFEK</sequence>
<evidence type="ECO:0000313" key="6">
    <source>
        <dbReference type="Proteomes" id="UP000198806"/>
    </source>
</evidence>
<keyword evidence="2" id="KW-0813">Transport</keyword>
<proteinExistence type="inferred from homology"/>
<evidence type="ECO:0000313" key="5">
    <source>
        <dbReference type="EMBL" id="SFO46020.1"/>
    </source>
</evidence>
<gene>
    <name evidence="5" type="ORF">SAMN04489757_12832</name>
</gene>
<dbReference type="RefSeq" id="WP_091687591.1">
    <property type="nucleotide sequence ID" value="NZ_BAABFM010000011.1"/>
</dbReference>
<dbReference type="PANTHER" id="PTHR30085:SF6">
    <property type="entry name" value="ABC TRANSPORTER GLUTAMINE-BINDING PROTEIN GLNH"/>
    <property type="match status" value="1"/>
</dbReference>
<accession>A0A1I5HD80</accession>
<dbReference type="SMART" id="SM00062">
    <property type="entry name" value="PBPb"/>
    <property type="match status" value="1"/>
</dbReference>
<dbReference type="GO" id="GO:0005576">
    <property type="term" value="C:extracellular region"/>
    <property type="evidence" value="ECO:0007669"/>
    <property type="project" value="TreeGrafter"/>
</dbReference>
<dbReference type="EMBL" id="FOWD01000028">
    <property type="protein sequence ID" value="SFO46020.1"/>
    <property type="molecule type" value="Genomic_DNA"/>
</dbReference>
<name>A0A1I5HD80_9FIRM</name>
<reference evidence="5 6" key="1">
    <citation type="submission" date="2016-10" db="EMBL/GenBank/DDBJ databases">
        <authorList>
            <person name="de Groot N.N."/>
        </authorList>
    </citation>
    <scope>NUCLEOTIDE SEQUENCE [LARGE SCALE GENOMIC DNA]</scope>
    <source>
        <strain evidence="5 6">DSM 1283</strain>
    </source>
</reference>
<dbReference type="InterPro" id="IPR051455">
    <property type="entry name" value="Bact_solute-bind_prot3"/>
</dbReference>
<protein>
    <submittedName>
        <fullName evidence="5">Amino acid ABC transporter substrate-binding protein, PAAT family</fullName>
    </submittedName>
</protein>
<dbReference type="PROSITE" id="PS51257">
    <property type="entry name" value="PROKAR_LIPOPROTEIN"/>
    <property type="match status" value="1"/>
</dbReference>
<dbReference type="InterPro" id="IPR001638">
    <property type="entry name" value="Solute-binding_3/MltF_N"/>
</dbReference>
<feature type="domain" description="Solute-binding protein family 3/N-terminal" evidence="4">
    <location>
        <begin position="48"/>
        <end position="270"/>
    </location>
</feature>
<dbReference type="GO" id="GO:0030288">
    <property type="term" value="C:outer membrane-bounded periplasmic space"/>
    <property type="evidence" value="ECO:0007669"/>
    <property type="project" value="TreeGrafter"/>
</dbReference>
<dbReference type="Pfam" id="PF00497">
    <property type="entry name" value="SBP_bac_3"/>
    <property type="match status" value="1"/>
</dbReference>
<evidence type="ECO:0000259" key="4">
    <source>
        <dbReference type="SMART" id="SM00062"/>
    </source>
</evidence>
<evidence type="ECO:0000256" key="1">
    <source>
        <dbReference type="ARBA" id="ARBA00010333"/>
    </source>
</evidence>
<dbReference type="SUPFAM" id="SSF53850">
    <property type="entry name" value="Periplasmic binding protein-like II"/>
    <property type="match status" value="1"/>
</dbReference>
<keyword evidence="3" id="KW-0732">Signal</keyword>
<dbReference type="PANTHER" id="PTHR30085">
    <property type="entry name" value="AMINO ACID ABC TRANSPORTER PERMEASE"/>
    <property type="match status" value="1"/>
</dbReference>
<dbReference type="Gene3D" id="3.40.190.10">
    <property type="entry name" value="Periplasmic binding protein-like II"/>
    <property type="match status" value="2"/>
</dbReference>
<evidence type="ECO:0000256" key="3">
    <source>
        <dbReference type="ARBA" id="ARBA00022729"/>
    </source>
</evidence>
<dbReference type="Proteomes" id="UP000198806">
    <property type="component" value="Unassembled WGS sequence"/>
</dbReference>